<comment type="similarity">
    <text evidence="1">Belongs to the 'phage' integrase family.</text>
</comment>
<keyword evidence="9" id="KW-1185">Reference proteome</keyword>
<dbReference type="Gene3D" id="1.10.150.130">
    <property type="match status" value="1"/>
</dbReference>
<dbReference type="GO" id="GO:0003677">
    <property type="term" value="F:DNA binding"/>
    <property type="evidence" value="ECO:0007669"/>
    <property type="project" value="UniProtKB-UniRule"/>
</dbReference>
<evidence type="ECO:0000313" key="8">
    <source>
        <dbReference type="EMBL" id="MSU07981.1"/>
    </source>
</evidence>
<dbReference type="InterPro" id="IPR010998">
    <property type="entry name" value="Integrase_recombinase_N"/>
</dbReference>
<dbReference type="Pfam" id="PF14659">
    <property type="entry name" value="Phage_int_SAM_3"/>
    <property type="match status" value="1"/>
</dbReference>
<dbReference type="InterPro" id="IPR013762">
    <property type="entry name" value="Integrase-like_cat_sf"/>
</dbReference>
<dbReference type="PROSITE" id="PS51900">
    <property type="entry name" value="CB"/>
    <property type="match status" value="1"/>
</dbReference>
<evidence type="ECO:0000256" key="5">
    <source>
        <dbReference type="PROSITE-ProRule" id="PRU01248"/>
    </source>
</evidence>
<reference evidence="8 9" key="1">
    <citation type="submission" date="2019-08" db="EMBL/GenBank/DDBJ databases">
        <title>In-depth cultivation of the pig gut microbiome towards novel bacterial diversity and tailored functional studies.</title>
        <authorList>
            <person name="Wylensek D."/>
            <person name="Hitch T.C.A."/>
            <person name="Clavel T."/>
        </authorList>
    </citation>
    <scope>NUCLEOTIDE SEQUENCE [LARGE SCALE GENOMIC DNA]</scope>
    <source>
        <strain evidence="8 9">WCA-693-APC-5D-A</strain>
    </source>
</reference>
<keyword evidence="3 5" id="KW-0238">DNA-binding</keyword>
<proteinExistence type="inferred from homology"/>
<dbReference type="SUPFAM" id="SSF56349">
    <property type="entry name" value="DNA breaking-rejoining enzymes"/>
    <property type="match status" value="1"/>
</dbReference>
<dbReference type="InterPro" id="IPR011010">
    <property type="entry name" value="DNA_brk_join_enz"/>
</dbReference>
<comment type="caution">
    <text evidence="8">The sequence shown here is derived from an EMBL/GenBank/DDBJ whole genome shotgun (WGS) entry which is preliminary data.</text>
</comment>
<evidence type="ECO:0000256" key="2">
    <source>
        <dbReference type="ARBA" id="ARBA00022908"/>
    </source>
</evidence>
<evidence type="ECO:0000259" key="7">
    <source>
        <dbReference type="PROSITE" id="PS51900"/>
    </source>
</evidence>
<dbReference type="CDD" id="cd01189">
    <property type="entry name" value="INT_ICEBs1_C_like"/>
    <property type="match status" value="1"/>
</dbReference>
<dbReference type="Pfam" id="PF00589">
    <property type="entry name" value="Phage_integrase"/>
    <property type="match status" value="1"/>
</dbReference>
<dbReference type="Proteomes" id="UP000433181">
    <property type="component" value="Unassembled WGS sequence"/>
</dbReference>
<evidence type="ECO:0000313" key="9">
    <source>
        <dbReference type="Proteomes" id="UP000433181"/>
    </source>
</evidence>
<gene>
    <name evidence="8" type="ORF">FYJ84_03115</name>
</gene>
<feature type="domain" description="Tyr recombinase" evidence="6">
    <location>
        <begin position="125"/>
        <end position="321"/>
    </location>
</feature>
<dbReference type="Gene3D" id="1.10.443.10">
    <property type="entry name" value="Intergrase catalytic core"/>
    <property type="match status" value="1"/>
</dbReference>
<dbReference type="GO" id="GO:0015074">
    <property type="term" value="P:DNA integration"/>
    <property type="evidence" value="ECO:0007669"/>
    <property type="project" value="UniProtKB-KW"/>
</dbReference>
<accession>A0A6I2UFM7</accession>
<dbReference type="GO" id="GO:0006310">
    <property type="term" value="P:DNA recombination"/>
    <property type="evidence" value="ECO:0007669"/>
    <property type="project" value="UniProtKB-KW"/>
</dbReference>
<dbReference type="InterPro" id="IPR044068">
    <property type="entry name" value="CB"/>
</dbReference>
<organism evidence="8 9">
    <name type="scientific">Anaerovibrio slackiae</name>
    <dbReference type="NCBI Taxonomy" id="2652309"/>
    <lineage>
        <taxon>Bacteria</taxon>
        <taxon>Bacillati</taxon>
        <taxon>Bacillota</taxon>
        <taxon>Negativicutes</taxon>
        <taxon>Selenomonadales</taxon>
        <taxon>Selenomonadaceae</taxon>
        <taxon>Anaerovibrio</taxon>
    </lineage>
</organism>
<feature type="domain" description="Core-binding (CB)" evidence="7">
    <location>
        <begin position="22"/>
        <end position="100"/>
    </location>
</feature>
<dbReference type="PANTHER" id="PTHR30349:SF64">
    <property type="entry name" value="PROPHAGE INTEGRASE INTD-RELATED"/>
    <property type="match status" value="1"/>
</dbReference>
<protein>
    <submittedName>
        <fullName evidence="8">Site-specific integrase</fullName>
    </submittedName>
</protein>
<name>A0A6I2UFM7_9FIRM</name>
<dbReference type="InterPro" id="IPR050090">
    <property type="entry name" value="Tyrosine_recombinase_XerCD"/>
</dbReference>
<evidence type="ECO:0000256" key="3">
    <source>
        <dbReference type="ARBA" id="ARBA00023125"/>
    </source>
</evidence>
<dbReference type="AlphaFoldDB" id="A0A6I2UFM7"/>
<keyword evidence="4" id="KW-0233">DNA recombination</keyword>
<keyword evidence="2" id="KW-0229">DNA integration</keyword>
<dbReference type="InterPro" id="IPR002104">
    <property type="entry name" value="Integrase_catalytic"/>
</dbReference>
<sequence length="334" mass="38676">MLTWLGDVIMKKTGKKIVTVQEAFEVWFEEYVDVNTRTNTQKSYRGMIEKHIFPRLGNMEMKKLNARILQKFINEKSKILKRSSLSKLLAIMRSCFSYAVNPCEFCRSNPAENVWLPRDMEELGRTVHVFSPQDVAAIEEQYPPEHDYYMALHICYYTGLRIGEALGLRWQDVNLEKHELTVTGTMLENGLRQSMPKTRSSYRTIPYGTQLQLLFQREWLRQRTVRQSIGNRRYNKGDYVCCRLESGKQICAPDFRFFNAWCKKQLGGGSTHSLRHTHATMLLEAGETMDAVSKRLGHSSIAITAKYYSHVTEKGKLKMRATLDNLFPPGNIRG</sequence>
<dbReference type="EMBL" id="VUNR01000004">
    <property type="protein sequence ID" value="MSU07981.1"/>
    <property type="molecule type" value="Genomic_DNA"/>
</dbReference>
<dbReference type="InterPro" id="IPR004107">
    <property type="entry name" value="Integrase_SAM-like_N"/>
</dbReference>
<dbReference type="PROSITE" id="PS51898">
    <property type="entry name" value="TYR_RECOMBINASE"/>
    <property type="match status" value="1"/>
</dbReference>
<evidence type="ECO:0000259" key="6">
    <source>
        <dbReference type="PROSITE" id="PS51898"/>
    </source>
</evidence>
<evidence type="ECO:0000256" key="1">
    <source>
        <dbReference type="ARBA" id="ARBA00008857"/>
    </source>
</evidence>
<evidence type="ECO:0000256" key="4">
    <source>
        <dbReference type="ARBA" id="ARBA00023172"/>
    </source>
</evidence>
<dbReference type="PANTHER" id="PTHR30349">
    <property type="entry name" value="PHAGE INTEGRASE-RELATED"/>
    <property type="match status" value="1"/>
</dbReference>